<keyword evidence="3" id="KW-1185">Reference proteome</keyword>
<dbReference type="Pfam" id="PF13577">
    <property type="entry name" value="SnoaL_4"/>
    <property type="match status" value="1"/>
</dbReference>
<accession>A0ABS4VUU2</accession>
<dbReference type="RefSeq" id="WP_210027863.1">
    <property type="nucleotide sequence ID" value="NZ_JAGINU010000001.1"/>
</dbReference>
<gene>
    <name evidence="2" type="ORF">JOF36_003403</name>
</gene>
<dbReference type="InterPro" id="IPR032710">
    <property type="entry name" value="NTF2-like_dom_sf"/>
</dbReference>
<dbReference type="SUPFAM" id="SSF54427">
    <property type="entry name" value="NTF2-like"/>
    <property type="match status" value="1"/>
</dbReference>
<reference evidence="2 3" key="1">
    <citation type="submission" date="2021-03" db="EMBL/GenBank/DDBJ databases">
        <title>Sequencing the genomes of 1000 actinobacteria strains.</title>
        <authorList>
            <person name="Klenk H.-P."/>
        </authorList>
    </citation>
    <scope>NUCLEOTIDE SEQUENCE [LARGE SCALE GENOMIC DNA]</scope>
    <source>
        <strain evidence="2 3">DSM 45256</strain>
    </source>
</reference>
<dbReference type="Gene3D" id="3.10.450.50">
    <property type="match status" value="1"/>
</dbReference>
<sequence>MSYVDVVEGIRRAQATYAQAIDGGRTDDLAAIFTEDGVADIEGVGVIEGRETIRRTYAGWTSTTPQRHVVSNLLVTGWDEHEATATADVALVQLREGAWQVSVVARYEDTVRNEDGVWRFARRITRFAGAPDLAGAAAAPASPSG</sequence>
<feature type="domain" description="SnoaL-like" evidence="1">
    <location>
        <begin position="7"/>
        <end position="123"/>
    </location>
</feature>
<dbReference type="Proteomes" id="UP001519295">
    <property type="component" value="Unassembled WGS sequence"/>
</dbReference>
<evidence type="ECO:0000259" key="1">
    <source>
        <dbReference type="Pfam" id="PF13577"/>
    </source>
</evidence>
<proteinExistence type="predicted"/>
<protein>
    <submittedName>
        <fullName evidence="2">Ketosteroid isomerase-like protein</fullName>
    </submittedName>
</protein>
<evidence type="ECO:0000313" key="2">
    <source>
        <dbReference type="EMBL" id="MBP2367707.1"/>
    </source>
</evidence>
<dbReference type="InterPro" id="IPR037401">
    <property type="entry name" value="SnoaL-like"/>
</dbReference>
<dbReference type="EMBL" id="JAGINU010000001">
    <property type="protein sequence ID" value="MBP2367707.1"/>
    <property type="molecule type" value="Genomic_DNA"/>
</dbReference>
<dbReference type="CDD" id="cd00531">
    <property type="entry name" value="NTF2_like"/>
    <property type="match status" value="1"/>
</dbReference>
<name>A0ABS4VUU2_9PSEU</name>
<organism evidence="2 3">
    <name type="scientific">Pseudonocardia parietis</name>
    <dbReference type="NCBI Taxonomy" id="570936"/>
    <lineage>
        <taxon>Bacteria</taxon>
        <taxon>Bacillati</taxon>
        <taxon>Actinomycetota</taxon>
        <taxon>Actinomycetes</taxon>
        <taxon>Pseudonocardiales</taxon>
        <taxon>Pseudonocardiaceae</taxon>
        <taxon>Pseudonocardia</taxon>
    </lineage>
</organism>
<evidence type="ECO:0000313" key="3">
    <source>
        <dbReference type="Proteomes" id="UP001519295"/>
    </source>
</evidence>
<comment type="caution">
    <text evidence="2">The sequence shown here is derived from an EMBL/GenBank/DDBJ whole genome shotgun (WGS) entry which is preliminary data.</text>
</comment>